<feature type="transmembrane region" description="Helical" evidence="1">
    <location>
        <begin position="7"/>
        <end position="25"/>
    </location>
</feature>
<gene>
    <name evidence="2" type="ORF">FX988_01343</name>
</gene>
<accession>A0A857JJF8</accession>
<evidence type="ECO:0000256" key="1">
    <source>
        <dbReference type="SAM" id="Phobius"/>
    </source>
</evidence>
<evidence type="ECO:0000313" key="2">
    <source>
        <dbReference type="EMBL" id="QHJ11121.1"/>
    </source>
</evidence>
<name>A0A857JJF8_9ALTE</name>
<dbReference type="AlphaFoldDB" id="A0A857JJF8"/>
<dbReference type="OrthoDB" id="6400831at2"/>
<keyword evidence="1" id="KW-0472">Membrane</keyword>
<feature type="transmembrane region" description="Helical" evidence="1">
    <location>
        <begin position="31"/>
        <end position="48"/>
    </location>
</feature>
<reference evidence="2 3" key="1">
    <citation type="submission" date="2019-12" db="EMBL/GenBank/DDBJ databases">
        <title>Genome sequencing and assembly of endphytes of Porphyra tenera.</title>
        <authorList>
            <person name="Park J.M."/>
            <person name="Shin R."/>
            <person name="Jo S.H."/>
        </authorList>
    </citation>
    <scope>NUCLEOTIDE SEQUENCE [LARGE SCALE GENOMIC DNA]</scope>
    <source>
        <strain evidence="2 3">GPM4</strain>
    </source>
</reference>
<keyword evidence="1" id="KW-0812">Transmembrane</keyword>
<feature type="transmembrane region" description="Helical" evidence="1">
    <location>
        <begin position="104"/>
        <end position="121"/>
    </location>
</feature>
<feature type="transmembrane region" description="Helical" evidence="1">
    <location>
        <begin position="173"/>
        <end position="190"/>
    </location>
</feature>
<dbReference type="EMBL" id="CP047656">
    <property type="protein sequence ID" value="QHJ11121.1"/>
    <property type="molecule type" value="Genomic_DNA"/>
</dbReference>
<dbReference type="KEGG" id="pmes:FX988_01343"/>
<proteinExistence type="predicted"/>
<keyword evidence="1" id="KW-1133">Transmembrane helix</keyword>
<feature type="transmembrane region" description="Helical" evidence="1">
    <location>
        <begin position="202"/>
        <end position="222"/>
    </location>
</feature>
<sequence>MLVRAYLPKIMTALFGGLFIAAGILTFQNPAAFDILFIAILIFTASICKNDTDVLGVITIILLLRALDETVWFFINGNVETKFLLYSFGLGISYYLRHDWAAKLLLVVTLIISAIEIYWFITEYPPPEIYWNVALIIVTLIARNLIFSRVSITESWFNLSSKSINLDWTIFRLYGLSLIVQVLVVLEYLIRHLTNSPQVVFFYYANPYIMQVISMLAIWVTFQESYKLLLPRLLKA</sequence>
<organism evidence="2 3">
    <name type="scientific">Paraglaciecola mesophila</name>
    <dbReference type="NCBI Taxonomy" id="197222"/>
    <lineage>
        <taxon>Bacteria</taxon>
        <taxon>Pseudomonadati</taxon>
        <taxon>Pseudomonadota</taxon>
        <taxon>Gammaproteobacteria</taxon>
        <taxon>Alteromonadales</taxon>
        <taxon>Alteromonadaceae</taxon>
        <taxon>Paraglaciecola</taxon>
    </lineage>
</organism>
<evidence type="ECO:0000313" key="3">
    <source>
        <dbReference type="Proteomes" id="UP000464524"/>
    </source>
</evidence>
<protein>
    <submittedName>
        <fullName evidence="2">Uncharacterized protein</fullName>
    </submittedName>
</protein>
<feature type="transmembrane region" description="Helical" evidence="1">
    <location>
        <begin position="133"/>
        <end position="152"/>
    </location>
</feature>
<feature type="transmembrane region" description="Helical" evidence="1">
    <location>
        <begin position="55"/>
        <end position="75"/>
    </location>
</feature>
<keyword evidence="3" id="KW-1185">Reference proteome</keyword>
<dbReference type="Proteomes" id="UP000464524">
    <property type="component" value="Chromosome"/>
</dbReference>